<dbReference type="InterPro" id="IPR001563">
    <property type="entry name" value="Peptidase_S10"/>
</dbReference>
<dbReference type="Proteomes" id="UP000781932">
    <property type="component" value="Unassembled WGS sequence"/>
</dbReference>
<dbReference type="OrthoDB" id="443318at2759"/>
<dbReference type="Gene3D" id="1.10.287.410">
    <property type="match status" value="1"/>
</dbReference>
<dbReference type="InterPro" id="IPR033124">
    <property type="entry name" value="Ser_caboxypep_his_AS"/>
</dbReference>
<evidence type="ECO:0000256" key="6">
    <source>
        <dbReference type="RuleBase" id="RU361156"/>
    </source>
</evidence>
<evidence type="ECO:0000256" key="4">
    <source>
        <dbReference type="ARBA" id="ARBA00022801"/>
    </source>
</evidence>
<dbReference type="EMBL" id="JAATWM020000023">
    <property type="protein sequence ID" value="KAF9875107.1"/>
    <property type="molecule type" value="Genomic_DNA"/>
</dbReference>
<keyword evidence="2 6" id="KW-0121">Carboxypeptidase</keyword>
<reference evidence="7" key="1">
    <citation type="submission" date="2020-03" db="EMBL/GenBank/DDBJ databases">
        <authorList>
            <person name="He L."/>
        </authorList>
    </citation>
    <scope>NUCLEOTIDE SEQUENCE</scope>
    <source>
        <strain evidence="7">CkLH20</strain>
    </source>
</reference>
<proteinExistence type="inferred from homology"/>
<evidence type="ECO:0000256" key="3">
    <source>
        <dbReference type="ARBA" id="ARBA00022670"/>
    </source>
</evidence>
<dbReference type="PROSITE" id="PS00131">
    <property type="entry name" value="CARBOXYPEPT_SER_SER"/>
    <property type="match status" value="1"/>
</dbReference>
<protein>
    <recommendedName>
        <fullName evidence="6">Carboxypeptidase</fullName>
        <ecNumber evidence="6">3.4.16.-</ecNumber>
    </recommendedName>
</protein>
<dbReference type="PROSITE" id="PS00560">
    <property type="entry name" value="CARBOXYPEPT_SER_HIS"/>
    <property type="match status" value="1"/>
</dbReference>
<dbReference type="PANTHER" id="PTHR11802">
    <property type="entry name" value="SERINE PROTEASE FAMILY S10 SERINE CARBOXYPEPTIDASE"/>
    <property type="match status" value="1"/>
</dbReference>
<dbReference type="PRINTS" id="PR00724">
    <property type="entry name" value="CRBOXYPTASEC"/>
</dbReference>
<organism evidence="7 8">
    <name type="scientific">Colletotrichum karsti</name>
    <dbReference type="NCBI Taxonomy" id="1095194"/>
    <lineage>
        <taxon>Eukaryota</taxon>
        <taxon>Fungi</taxon>
        <taxon>Dikarya</taxon>
        <taxon>Ascomycota</taxon>
        <taxon>Pezizomycotina</taxon>
        <taxon>Sordariomycetes</taxon>
        <taxon>Hypocreomycetidae</taxon>
        <taxon>Glomerellales</taxon>
        <taxon>Glomerellaceae</taxon>
        <taxon>Colletotrichum</taxon>
        <taxon>Colletotrichum boninense species complex</taxon>
    </lineage>
</organism>
<comment type="caution">
    <text evidence="7">The sequence shown here is derived from an EMBL/GenBank/DDBJ whole genome shotgun (WGS) entry which is preliminary data.</text>
</comment>
<evidence type="ECO:0000256" key="1">
    <source>
        <dbReference type="ARBA" id="ARBA00009431"/>
    </source>
</evidence>
<dbReference type="Pfam" id="PF00450">
    <property type="entry name" value="Peptidase_S10"/>
    <property type="match status" value="1"/>
</dbReference>
<feature type="chain" id="PRO_5040534937" description="Carboxypeptidase" evidence="6">
    <location>
        <begin position="22"/>
        <end position="510"/>
    </location>
</feature>
<dbReference type="Gene3D" id="3.40.50.1820">
    <property type="entry name" value="alpha/beta hydrolase"/>
    <property type="match status" value="1"/>
</dbReference>
<accession>A0A9P6I3I5</accession>
<evidence type="ECO:0000256" key="5">
    <source>
        <dbReference type="ARBA" id="ARBA00023180"/>
    </source>
</evidence>
<keyword evidence="6" id="KW-0732">Signal</keyword>
<evidence type="ECO:0000313" key="7">
    <source>
        <dbReference type="EMBL" id="KAF9875107.1"/>
    </source>
</evidence>
<keyword evidence="5" id="KW-0325">Glycoprotein</keyword>
<dbReference type="GO" id="GO:0006508">
    <property type="term" value="P:proteolysis"/>
    <property type="evidence" value="ECO:0007669"/>
    <property type="project" value="UniProtKB-KW"/>
</dbReference>
<reference evidence="7" key="2">
    <citation type="submission" date="2020-11" db="EMBL/GenBank/DDBJ databases">
        <title>Whole genome sequencing of Colletotrichum sp.</title>
        <authorList>
            <person name="Li H."/>
        </authorList>
    </citation>
    <scope>NUCLEOTIDE SEQUENCE</scope>
    <source>
        <strain evidence="7">CkLH20</strain>
    </source>
</reference>
<keyword evidence="8" id="KW-1185">Reference proteome</keyword>
<dbReference type="EC" id="3.4.16.-" evidence="6"/>
<dbReference type="SUPFAM" id="SSF53474">
    <property type="entry name" value="alpha/beta-Hydrolases"/>
    <property type="match status" value="1"/>
</dbReference>
<feature type="signal peptide" evidence="6">
    <location>
        <begin position="1"/>
        <end position="21"/>
    </location>
</feature>
<dbReference type="GeneID" id="62163164"/>
<evidence type="ECO:0000313" key="8">
    <source>
        <dbReference type="Proteomes" id="UP000781932"/>
    </source>
</evidence>
<evidence type="ECO:0000256" key="2">
    <source>
        <dbReference type="ARBA" id="ARBA00022645"/>
    </source>
</evidence>
<sequence>MARLAALAATGFALLTRLTSAVATQADIESPEYATLSLSEHPHYAIRIKEQSDEICAAGSRQWTGWLDTGGKHLFFWYFESLNDPQNDPLSLWMTGGPGGSGLVGMMLELGPCLINPDGTGTVHNPYAWNSNSSMIFIDQPAGTGLSYHDPDVPQPATSSLAAEDMNVFLRIFYTAFPHLVELPFHIVGESYGGHYIPALAAEIVKYNTEVPAPRFKIPLASVMIGNGFVSPADTTWGYHETLCTTKPGVPEPVFNASTCALMAEALPRCMYLQRACYAYPDPIVCGAAGDFCFRHVDDLYYRDVKAGGRNPFDITAPCETESICYKAGDGIEDYVKSDAVWGALEVPAAVSREGFSLISMEVNRAFEKAGDVFLSTEAEVRYILERGVDVLIYNGDLDLACNTAGNVRWTERLAWAGQVEFNAKEFAAWFAPKGGEVVKAGRWKEVRKRLGGRETRFAFVTVEGSGHMVPLDQPEVGLEMVRKWMFGSFEEAAKGGMRVQEDGQWSLEL</sequence>
<dbReference type="InterPro" id="IPR018202">
    <property type="entry name" value="Ser_caboxypep_ser_AS"/>
</dbReference>
<dbReference type="InterPro" id="IPR029058">
    <property type="entry name" value="AB_hydrolase_fold"/>
</dbReference>
<keyword evidence="3 6" id="KW-0645">Protease</keyword>
<dbReference type="RefSeq" id="XP_038744568.1">
    <property type="nucleotide sequence ID" value="XM_038890090.1"/>
</dbReference>
<dbReference type="AlphaFoldDB" id="A0A9P6I3I5"/>
<dbReference type="PANTHER" id="PTHR11802:SF432">
    <property type="entry name" value="Y, PUTATIVE-RELATED"/>
    <property type="match status" value="1"/>
</dbReference>
<comment type="similarity">
    <text evidence="1 6">Belongs to the peptidase S10 family.</text>
</comment>
<gene>
    <name evidence="7" type="ORF">CkaCkLH20_07373</name>
</gene>
<name>A0A9P6I3I5_9PEZI</name>
<dbReference type="GO" id="GO:0000324">
    <property type="term" value="C:fungal-type vacuole"/>
    <property type="evidence" value="ECO:0007669"/>
    <property type="project" value="TreeGrafter"/>
</dbReference>
<keyword evidence="4 6" id="KW-0378">Hydrolase</keyword>
<dbReference type="GO" id="GO:0004185">
    <property type="term" value="F:serine-type carboxypeptidase activity"/>
    <property type="evidence" value="ECO:0007669"/>
    <property type="project" value="UniProtKB-UniRule"/>
</dbReference>